<proteinExistence type="predicted"/>
<comment type="caution">
    <text evidence="3">The sequence shown here is derived from an EMBL/GenBank/DDBJ whole genome shotgun (WGS) entry which is preliminary data.</text>
</comment>
<evidence type="ECO:0000313" key="3">
    <source>
        <dbReference type="EMBL" id="MDT9000959.1"/>
    </source>
</evidence>
<keyword evidence="4" id="KW-1185">Reference proteome</keyword>
<organism evidence="3 4">
    <name type="scientific">Roseateles aquae</name>
    <dbReference type="NCBI Taxonomy" id="3077235"/>
    <lineage>
        <taxon>Bacteria</taxon>
        <taxon>Pseudomonadati</taxon>
        <taxon>Pseudomonadota</taxon>
        <taxon>Betaproteobacteria</taxon>
        <taxon>Burkholderiales</taxon>
        <taxon>Sphaerotilaceae</taxon>
        <taxon>Roseateles</taxon>
    </lineage>
</organism>
<dbReference type="SUPFAM" id="SSF53955">
    <property type="entry name" value="Lysozyme-like"/>
    <property type="match status" value="1"/>
</dbReference>
<gene>
    <name evidence="3" type="ORF">RQP53_16905</name>
</gene>
<protein>
    <submittedName>
        <fullName evidence="3">LysM domain-containing protein</fullName>
    </submittedName>
</protein>
<dbReference type="InterPro" id="IPR036779">
    <property type="entry name" value="LysM_dom_sf"/>
</dbReference>
<evidence type="ECO:0000259" key="2">
    <source>
        <dbReference type="PROSITE" id="PS51782"/>
    </source>
</evidence>
<feature type="domain" description="LysM" evidence="2">
    <location>
        <begin position="26"/>
        <end position="71"/>
    </location>
</feature>
<feature type="region of interest" description="Disordered" evidence="1">
    <location>
        <begin position="1"/>
        <end position="30"/>
    </location>
</feature>
<dbReference type="Gene3D" id="1.10.530.10">
    <property type="match status" value="1"/>
</dbReference>
<sequence length="430" mass="44927">MTQAISGTRGARSLNGPNAAPLEQEPGHTVQPGETLQQIARAHGLSLKSLLAANPQLHNPDVIYPGTRLHLPHPSDAPGHYTVRRGDTLAHIAHEHGLSLATLVAANPQLHHPDRIEIGERLRLPPTSATAGQRHAQGHAPAGAADLAHPAQAGLRAGAQIAAQPSLLQRLLDLLPWPTHSAAAPTNATPSARPSAAAATAASQAVAPATAFVAHGARDQRWLAVRGELVNAARDSGVDAGVVAMIANFESGFNTNARPIARDASRNRVRQFDGTMALSSAHGLGQFTDGTWQQMLREHGAAHGVANAGNLSRAQANALRTDTRLQAAMLAEHTRQNIETGRELGGRDDVANVYALHNLGAGDGADFLRALRSEPAARVDAVLPEAVISNNSSLYGNGSITVEAAYQRMGDAMRAGQTYAADARSAAEAH</sequence>
<name>A0ABU3PEJ5_9BURK</name>
<dbReference type="Gene3D" id="3.10.350.10">
    <property type="entry name" value="LysM domain"/>
    <property type="match status" value="2"/>
</dbReference>
<dbReference type="RefSeq" id="WP_315651845.1">
    <property type="nucleotide sequence ID" value="NZ_JAVXZY010000007.1"/>
</dbReference>
<dbReference type="SUPFAM" id="SSF54106">
    <property type="entry name" value="LysM domain"/>
    <property type="match status" value="2"/>
</dbReference>
<feature type="domain" description="LysM" evidence="2">
    <location>
        <begin position="79"/>
        <end position="124"/>
    </location>
</feature>
<accession>A0ABU3PEJ5</accession>
<dbReference type="PROSITE" id="PS51782">
    <property type="entry name" value="LYSM"/>
    <property type="match status" value="2"/>
</dbReference>
<dbReference type="EMBL" id="JAVXZY010000007">
    <property type="protein sequence ID" value="MDT9000959.1"/>
    <property type="molecule type" value="Genomic_DNA"/>
</dbReference>
<dbReference type="Pfam" id="PF01476">
    <property type="entry name" value="LysM"/>
    <property type="match status" value="2"/>
</dbReference>
<dbReference type="InterPro" id="IPR018392">
    <property type="entry name" value="LysM"/>
</dbReference>
<evidence type="ECO:0000313" key="4">
    <source>
        <dbReference type="Proteomes" id="UP001246372"/>
    </source>
</evidence>
<dbReference type="PANTHER" id="PTHR33734:SF22">
    <property type="entry name" value="MEMBRANE-BOUND LYTIC MUREIN TRANSGLYCOSYLASE D"/>
    <property type="match status" value="1"/>
</dbReference>
<dbReference type="CDD" id="cd00118">
    <property type="entry name" value="LysM"/>
    <property type="match status" value="2"/>
</dbReference>
<reference evidence="3" key="1">
    <citation type="submission" date="2023-09" db="EMBL/GenBank/DDBJ databases">
        <title>Paucibacter sp. APW11 Genome sequencing and assembly.</title>
        <authorList>
            <person name="Kim I."/>
        </authorList>
    </citation>
    <scope>NUCLEOTIDE SEQUENCE</scope>
    <source>
        <strain evidence="3">APW11</strain>
    </source>
</reference>
<dbReference type="InterPro" id="IPR023346">
    <property type="entry name" value="Lysozyme-like_dom_sf"/>
</dbReference>
<dbReference type="PANTHER" id="PTHR33734">
    <property type="entry name" value="LYSM DOMAIN-CONTAINING GPI-ANCHORED PROTEIN 2"/>
    <property type="match status" value="1"/>
</dbReference>
<dbReference type="SMART" id="SM00257">
    <property type="entry name" value="LysM"/>
    <property type="match status" value="2"/>
</dbReference>
<dbReference type="Proteomes" id="UP001246372">
    <property type="component" value="Unassembled WGS sequence"/>
</dbReference>
<evidence type="ECO:0000256" key="1">
    <source>
        <dbReference type="SAM" id="MobiDB-lite"/>
    </source>
</evidence>